<dbReference type="Proteomes" id="UP000012117">
    <property type="component" value="Unassembled WGS sequence"/>
</dbReference>
<keyword evidence="1" id="KW-0472">Membrane</keyword>
<reference evidence="2 3" key="1">
    <citation type="submission" date="2013-01" db="EMBL/GenBank/DDBJ databases">
        <authorList>
            <person name="Harkins D.M."/>
            <person name="Durkin A.S."/>
            <person name="Brinkac L.M."/>
            <person name="Haft D.H."/>
            <person name="Selengut J.D."/>
            <person name="Sanka R."/>
            <person name="DePew J."/>
            <person name="Purushe J."/>
            <person name="Picardeau M."/>
            <person name="Werts C."/>
            <person name="Goarant C."/>
            <person name="Vinetz J.M."/>
            <person name="Sutton G.G."/>
            <person name="Nierman W.C."/>
            <person name="Fouts D.E."/>
        </authorList>
    </citation>
    <scope>NUCLEOTIDE SEQUENCE [LARGE SCALE GENOMIC DNA]</scope>
    <source>
        <strain evidence="2 3">200701872</strain>
    </source>
</reference>
<name>M7A4L3_LEPIR</name>
<accession>M7A4L3</accession>
<dbReference type="BioCyc" id="LINT1193029:G11R4-802-MONOMER"/>
<dbReference type="AlphaFoldDB" id="M7A4L3"/>
<evidence type="ECO:0000313" key="3">
    <source>
        <dbReference type="Proteomes" id="UP000012117"/>
    </source>
</evidence>
<keyword evidence="1" id="KW-0812">Transmembrane</keyword>
<keyword evidence="1" id="KW-1133">Transmembrane helix</keyword>
<proteinExistence type="predicted"/>
<comment type="caution">
    <text evidence="2">The sequence shown here is derived from an EMBL/GenBank/DDBJ whole genome shotgun (WGS) entry which is preliminary data.</text>
</comment>
<gene>
    <name evidence="2" type="ORF">LEP1GSC124_3614</name>
</gene>
<evidence type="ECO:0000256" key="1">
    <source>
        <dbReference type="SAM" id="Phobius"/>
    </source>
</evidence>
<dbReference type="EMBL" id="AKWN02000084">
    <property type="protein sequence ID" value="EMP08955.1"/>
    <property type="molecule type" value="Genomic_DNA"/>
</dbReference>
<organism evidence="2 3">
    <name type="scientific">Leptospira interrogans serovar Pyrogenes str. 200701872</name>
    <dbReference type="NCBI Taxonomy" id="1193029"/>
    <lineage>
        <taxon>Bacteria</taxon>
        <taxon>Pseudomonadati</taxon>
        <taxon>Spirochaetota</taxon>
        <taxon>Spirochaetia</taxon>
        <taxon>Leptospirales</taxon>
        <taxon>Leptospiraceae</taxon>
        <taxon>Leptospira</taxon>
    </lineage>
</organism>
<evidence type="ECO:0000313" key="2">
    <source>
        <dbReference type="EMBL" id="EMP08955.1"/>
    </source>
</evidence>
<protein>
    <submittedName>
        <fullName evidence="2">Uncharacterized protein</fullName>
    </submittedName>
</protein>
<sequence>MTIRGKLIVGFSIILGMLLISVLFVLDMVSDSNDRLKRIVDVSAKK</sequence>
<feature type="transmembrane region" description="Helical" evidence="1">
    <location>
        <begin position="7"/>
        <end position="26"/>
    </location>
</feature>